<dbReference type="Gene3D" id="3.40.50.150">
    <property type="entry name" value="Vaccinia Virus protein VP39"/>
    <property type="match status" value="1"/>
</dbReference>
<organism evidence="6 7">
    <name type="scientific">Tetradesmus obliquus</name>
    <name type="common">Green alga</name>
    <name type="synonym">Acutodesmus obliquus</name>
    <dbReference type="NCBI Taxonomy" id="3088"/>
    <lineage>
        <taxon>Eukaryota</taxon>
        <taxon>Viridiplantae</taxon>
        <taxon>Chlorophyta</taxon>
        <taxon>core chlorophytes</taxon>
        <taxon>Chlorophyceae</taxon>
        <taxon>CS clade</taxon>
        <taxon>Sphaeropleales</taxon>
        <taxon>Scenedesmaceae</taxon>
        <taxon>Tetradesmus</taxon>
    </lineage>
</organism>
<evidence type="ECO:0008006" key="8">
    <source>
        <dbReference type="Google" id="ProtNLM"/>
    </source>
</evidence>
<evidence type="ECO:0000256" key="4">
    <source>
        <dbReference type="ARBA" id="ARBA00022691"/>
    </source>
</evidence>
<evidence type="ECO:0000256" key="1">
    <source>
        <dbReference type="ARBA" id="ARBA00022553"/>
    </source>
</evidence>
<evidence type="ECO:0000256" key="5">
    <source>
        <dbReference type="SAM" id="MobiDB-lite"/>
    </source>
</evidence>
<proteinExistence type="predicted"/>
<reference evidence="6 7" key="1">
    <citation type="submission" date="2023-05" db="EMBL/GenBank/DDBJ databases">
        <title>A 100% complete, gapless, phased diploid assembly of the Scenedesmus obliquus UTEX 3031 genome.</title>
        <authorList>
            <person name="Biondi T.C."/>
            <person name="Hanschen E.R."/>
            <person name="Kwon T."/>
            <person name="Eng W."/>
            <person name="Kruse C.P.S."/>
            <person name="Koehler S.I."/>
            <person name="Kunde Y."/>
            <person name="Gleasner C.D."/>
            <person name="You Mak K.T."/>
            <person name="Polle J."/>
            <person name="Hovde B.T."/>
            <person name="Starkenburg S.R."/>
        </authorList>
    </citation>
    <scope>NUCLEOTIDE SEQUENCE [LARGE SCALE GENOMIC DNA]</scope>
    <source>
        <strain evidence="6 7">DOE0152z</strain>
    </source>
</reference>
<dbReference type="CDD" id="cd02440">
    <property type="entry name" value="AdoMet_MTases"/>
    <property type="match status" value="1"/>
</dbReference>
<keyword evidence="7" id="KW-1185">Reference proteome</keyword>
<dbReference type="Pfam" id="PF05724">
    <property type="entry name" value="TPMT"/>
    <property type="match status" value="1"/>
</dbReference>
<keyword evidence="3" id="KW-0808">Transferase</keyword>
<evidence type="ECO:0000256" key="3">
    <source>
        <dbReference type="ARBA" id="ARBA00022679"/>
    </source>
</evidence>
<dbReference type="InterPro" id="IPR029063">
    <property type="entry name" value="SAM-dependent_MTases_sf"/>
</dbReference>
<dbReference type="Proteomes" id="UP001244341">
    <property type="component" value="Chromosome 5b"/>
</dbReference>
<evidence type="ECO:0000313" key="7">
    <source>
        <dbReference type="Proteomes" id="UP001244341"/>
    </source>
</evidence>
<evidence type="ECO:0000256" key="2">
    <source>
        <dbReference type="ARBA" id="ARBA00022603"/>
    </source>
</evidence>
<keyword evidence="4" id="KW-0949">S-adenosyl-L-methionine</keyword>
<name>A0ABY8TY52_TETOB</name>
<dbReference type="InterPro" id="IPR008854">
    <property type="entry name" value="TPMT"/>
</dbReference>
<dbReference type="PANTHER" id="PTHR32183:SF11">
    <property type="entry name" value="THIOL METHYLTRANSFERASE 2-RELATED"/>
    <property type="match status" value="1"/>
</dbReference>
<protein>
    <recommendedName>
        <fullName evidence="8">Thiol methyltransferase 2</fullName>
    </recommendedName>
</protein>
<keyword evidence="2" id="KW-0489">Methyltransferase</keyword>
<sequence length="252" mass="26709">MASTAAAGTEGYDSQWVEHWKQGVPPGQLWDAGKPSPYLAHLLDSKQLDVAGKRVLVPGCGRGYDVFAFAQAGAAPAVGLDLSPEAVAAAAAERDSQLAHSPEVAARAELVAGSFFEYVHASGRPFDVGFDYTFLCALHPDMRKDWAAGWAQLLAPGAELVTIIFPVGPGFVGNPPWQVSPELYEELLLPAGFEQTELTQIPPHLSHKGRGGREWLGRWRRVDSSSNGNDSGTDGGAGDASTHSSSTAVSRM</sequence>
<dbReference type="EMBL" id="CP126212">
    <property type="protein sequence ID" value="WIA14077.1"/>
    <property type="molecule type" value="Genomic_DNA"/>
</dbReference>
<feature type="compositionally biased region" description="Polar residues" evidence="5">
    <location>
        <begin position="243"/>
        <end position="252"/>
    </location>
</feature>
<dbReference type="SUPFAM" id="SSF53335">
    <property type="entry name" value="S-adenosyl-L-methionine-dependent methyltransferases"/>
    <property type="match status" value="1"/>
</dbReference>
<keyword evidence="1" id="KW-0597">Phosphoprotein</keyword>
<evidence type="ECO:0000313" key="6">
    <source>
        <dbReference type="EMBL" id="WIA14077.1"/>
    </source>
</evidence>
<feature type="region of interest" description="Disordered" evidence="5">
    <location>
        <begin position="221"/>
        <end position="252"/>
    </location>
</feature>
<dbReference type="PANTHER" id="PTHR32183">
    <property type="match status" value="1"/>
</dbReference>
<accession>A0ABY8TY52</accession>
<gene>
    <name evidence="6" type="ORF">OEZ85_002627</name>
</gene>